<evidence type="ECO:0008006" key="2">
    <source>
        <dbReference type="Google" id="ProtNLM"/>
    </source>
</evidence>
<sequence>MKKFLDARAIVSYLTDQPKFKNLKKSYCYQKFLDALSPRLKKAIGFIYIKNRTLFIALSHPGFKMELNYQLDTFKYNMNMLKKYDNRCGEMGVDKVVIFNSNRVSIIKDNENIESSIPYYNEASTGEFKIIGSNSDLVAKFNSIKEKIRCNLN</sequence>
<dbReference type="EMBL" id="FRYL01000011">
    <property type="protein sequence ID" value="SHO80494.1"/>
    <property type="molecule type" value="Genomic_DNA"/>
</dbReference>
<proteinExistence type="predicted"/>
<dbReference type="AlphaFoldDB" id="A0A1W1EI08"/>
<name>A0A1W1EI08_9ZZZZ</name>
<evidence type="ECO:0000313" key="1">
    <source>
        <dbReference type="EMBL" id="SHO80494.1"/>
    </source>
</evidence>
<accession>A0A1W1EI08</accession>
<organism evidence="1">
    <name type="scientific">hydrothermal vent metagenome</name>
    <dbReference type="NCBI Taxonomy" id="652676"/>
    <lineage>
        <taxon>unclassified sequences</taxon>
        <taxon>metagenomes</taxon>
        <taxon>ecological metagenomes</taxon>
    </lineage>
</organism>
<gene>
    <name evidence="1" type="ORF">MNB_SV-15-1362</name>
</gene>
<protein>
    <recommendedName>
        <fullName evidence="2">DUF721 domain-containing protein</fullName>
    </recommendedName>
</protein>
<reference evidence="1" key="1">
    <citation type="submission" date="2016-10" db="EMBL/GenBank/DDBJ databases">
        <authorList>
            <person name="de Groot N.N."/>
        </authorList>
    </citation>
    <scope>NUCLEOTIDE SEQUENCE</scope>
</reference>